<dbReference type="PRINTS" id="PR00350">
    <property type="entry name" value="VITAMINDR"/>
</dbReference>
<keyword evidence="8 14" id="KW-0804">Transcription</keyword>
<dbReference type="Pfam" id="PF00104">
    <property type="entry name" value="Hormone_recep"/>
    <property type="match status" value="1"/>
</dbReference>
<evidence type="ECO:0000256" key="5">
    <source>
        <dbReference type="ARBA" id="ARBA00023015"/>
    </source>
</evidence>
<evidence type="ECO:0000259" key="16">
    <source>
        <dbReference type="PROSITE" id="PS51843"/>
    </source>
</evidence>
<dbReference type="InterPro" id="IPR001628">
    <property type="entry name" value="Znf_hrmn_rcpt"/>
</dbReference>
<reference evidence="17 18" key="1">
    <citation type="submission" date="2020-10" db="EMBL/GenBank/DDBJ databases">
        <title>Pygocentrus nattereri (red-bellied piranha) genome, fPygNat1, primary haplotype.</title>
        <authorList>
            <person name="Myers G."/>
            <person name="Meyer A."/>
            <person name="Karagic N."/>
            <person name="Pippel M."/>
            <person name="Winkler S."/>
            <person name="Tracey A."/>
            <person name="Wood J."/>
            <person name="Formenti G."/>
            <person name="Howe K."/>
            <person name="Fedrigo O."/>
            <person name="Jarvis E.D."/>
        </authorList>
    </citation>
    <scope>NUCLEOTIDE SEQUENCE [LARGE SCALE GENOMIC DNA]</scope>
</reference>
<comment type="similarity">
    <text evidence="1">Belongs to the nuclear hormone receptor family. NR1 subfamily.</text>
</comment>
<dbReference type="InterPro" id="IPR000536">
    <property type="entry name" value="Nucl_hrmn_rcpt_lig-bd"/>
</dbReference>
<evidence type="ECO:0000256" key="12">
    <source>
        <dbReference type="ARBA" id="ARBA00078912"/>
    </source>
</evidence>
<keyword evidence="6 14" id="KW-0238">DNA-binding</keyword>
<evidence type="ECO:0000259" key="15">
    <source>
        <dbReference type="PROSITE" id="PS51030"/>
    </source>
</evidence>
<name>A0AAR2LE26_PYGNA</name>
<dbReference type="PRINTS" id="PR00047">
    <property type="entry name" value="STROIDFINGER"/>
</dbReference>
<keyword evidence="7" id="KW-0010">Activator</keyword>
<dbReference type="FunFam" id="1.10.565.10:FF:000024">
    <property type="entry name" value="Nuclear receptor subfamily 1 group I member 2"/>
    <property type="match status" value="1"/>
</dbReference>
<dbReference type="GO" id="GO:0030154">
    <property type="term" value="P:cell differentiation"/>
    <property type="evidence" value="ECO:0007669"/>
    <property type="project" value="TreeGrafter"/>
</dbReference>
<dbReference type="AlphaFoldDB" id="A0AAR2LE26"/>
<dbReference type="PANTHER" id="PTHR24082:SF39">
    <property type="entry name" value="NUCLEAR RECEPTOR SUBFAMILY 1 GROUP I MEMBER 2"/>
    <property type="match status" value="1"/>
</dbReference>
<dbReference type="Gene3D" id="3.30.50.10">
    <property type="entry name" value="Erythroid Transcription Factor GATA-1, subunit A"/>
    <property type="match status" value="1"/>
</dbReference>
<dbReference type="PROSITE" id="PS51843">
    <property type="entry name" value="NR_LBD"/>
    <property type="match status" value="1"/>
</dbReference>
<dbReference type="CDD" id="cd06934">
    <property type="entry name" value="NR_LBD_PXR_like"/>
    <property type="match status" value="1"/>
</dbReference>
<keyword evidence="3 14" id="KW-0863">Zinc-finger</keyword>
<evidence type="ECO:0000256" key="11">
    <source>
        <dbReference type="ARBA" id="ARBA00074444"/>
    </source>
</evidence>
<evidence type="ECO:0000256" key="7">
    <source>
        <dbReference type="ARBA" id="ARBA00023159"/>
    </source>
</evidence>
<gene>
    <name evidence="17" type="primary">NR1I2</name>
</gene>
<accession>A0AAR2LE26</accession>
<proteinExistence type="inferred from homology"/>
<dbReference type="PRINTS" id="PR00398">
    <property type="entry name" value="STRDHORMONER"/>
</dbReference>
<dbReference type="InterPro" id="IPR001723">
    <property type="entry name" value="Nuclear_hrmn_rcpt"/>
</dbReference>
<dbReference type="InterPro" id="IPR013088">
    <property type="entry name" value="Znf_NHR/GATA"/>
</dbReference>
<dbReference type="GO" id="GO:0000122">
    <property type="term" value="P:negative regulation of transcription by RNA polymerase II"/>
    <property type="evidence" value="ECO:0007669"/>
    <property type="project" value="TreeGrafter"/>
</dbReference>
<dbReference type="Pfam" id="PF00105">
    <property type="entry name" value="zf-C4"/>
    <property type="match status" value="1"/>
</dbReference>
<dbReference type="Gene3D" id="1.10.565.10">
    <property type="entry name" value="Retinoid X Receptor"/>
    <property type="match status" value="1"/>
</dbReference>
<evidence type="ECO:0000256" key="3">
    <source>
        <dbReference type="ARBA" id="ARBA00022771"/>
    </source>
</evidence>
<protein>
    <recommendedName>
        <fullName evidence="11">Nuclear receptor subfamily 1 group I member 2</fullName>
    </recommendedName>
    <alternativeName>
        <fullName evidence="13">Orphan nuclear receptor PXR</fullName>
    </alternativeName>
    <alternativeName>
        <fullName evidence="12">Pregnane X receptor</fullName>
    </alternativeName>
</protein>
<evidence type="ECO:0000256" key="9">
    <source>
        <dbReference type="ARBA" id="ARBA00023170"/>
    </source>
</evidence>
<dbReference type="SMART" id="SM00430">
    <property type="entry name" value="HOLI"/>
    <property type="match status" value="1"/>
</dbReference>
<comment type="subcellular location">
    <subcellularLocation>
        <location evidence="14">Nucleus</location>
    </subcellularLocation>
</comment>
<keyword evidence="4 14" id="KW-0862">Zinc</keyword>
<dbReference type="GO" id="GO:0004879">
    <property type="term" value="F:nuclear receptor activity"/>
    <property type="evidence" value="ECO:0007669"/>
    <property type="project" value="InterPro"/>
</dbReference>
<reference evidence="17" key="2">
    <citation type="submission" date="2025-08" db="UniProtKB">
        <authorList>
            <consortium name="Ensembl"/>
        </authorList>
    </citation>
    <scope>IDENTIFICATION</scope>
</reference>
<feature type="domain" description="Nuclear receptor" evidence="15">
    <location>
        <begin position="38"/>
        <end position="113"/>
    </location>
</feature>
<dbReference type="FunFam" id="3.30.50.10:FF:000033">
    <property type="entry name" value="Nuclear receptor subfamily 1 group I member 2"/>
    <property type="match status" value="1"/>
</dbReference>
<evidence type="ECO:0000256" key="8">
    <source>
        <dbReference type="ARBA" id="ARBA00023163"/>
    </source>
</evidence>
<dbReference type="GO" id="GO:0008270">
    <property type="term" value="F:zinc ion binding"/>
    <property type="evidence" value="ECO:0007669"/>
    <property type="project" value="UniProtKB-KW"/>
</dbReference>
<keyword evidence="10 14" id="KW-0539">Nucleus</keyword>
<dbReference type="Proteomes" id="UP001501920">
    <property type="component" value="Chromosome 6"/>
</dbReference>
<evidence type="ECO:0000256" key="4">
    <source>
        <dbReference type="ARBA" id="ARBA00022833"/>
    </source>
</evidence>
<sequence length="424" mass="49007">VNERARAVIHLSESEARSPLDDSEVEVFREELDEDDDPKVCQVCGDKATGYHFNAMTCEGCKGFFRRAMKGPAKFRCPFQSNCVITKSNRRQCQFCRLQKCLSIGMLKELIMSDEAVEKRRMLIRRKRMAEEPPVLSEQQEAVIQELLEAHRKTFDLTFSNFDQFRPIDRNQDPITEYMQECTDSQSVRAESSREPVVNLLPHGSCSSSVCHVEDSENGDKRRKTVFTTLPHLTDLSTYMIQNVINYAKVLRPFRALTIDDQISLLKGATFEIVQMLFNMTFNENTGIWECGSLRYCMDDAKRAGFQHHLLDPLMKFHFTLRKLHLDETEYVLMQAISLFSPDRPGVTQNSVIDKYQEMLSLVLKTYIETKRSGPEKYLLFPKIIACLTEMRTMNEEHTKQLLQIQDIQPEVSPLMLEIVSKNS</sequence>
<dbReference type="PANTHER" id="PTHR24082">
    <property type="entry name" value="NUCLEAR HORMONE RECEPTOR"/>
    <property type="match status" value="1"/>
</dbReference>
<dbReference type="Ensembl" id="ENSPNAT00000072351.1">
    <property type="protein sequence ID" value="ENSPNAP00000074848.1"/>
    <property type="gene ID" value="ENSPNAG00000021357.2"/>
</dbReference>
<evidence type="ECO:0000256" key="14">
    <source>
        <dbReference type="RuleBase" id="RU004334"/>
    </source>
</evidence>
<dbReference type="GO" id="GO:0045944">
    <property type="term" value="P:positive regulation of transcription by RNA polymerase II"/>
    <property type="evidence" value="ECO:0007669"/>
    <property type="project" value="TreeGrafter"/>
</dbReference>
<dbReference type="SUPFAM" id="SSF48508">
    <property type="entry name" value="Nuclear receptor ligand-binding domain"/>
    <property type="match status" value="1"/>
</dbReference>
<dbReference type="PROSITE" id="PS51030">
    <property type="entry name" value="NUCLEAR_REC_DBD_2"/>
    <property type="match status" value="1"/>
</dbReference>
<evidence type="ECO:0000256" key="6">
    <source>
        <dbReference type="ARBA" id="ARBA00023125"/>
    </source>
</evidence>
<dbReference type="InterPro" id="IPR035500">
    <property type="entry name" value="NHR-like_dom_sf"/>
</dbReference>
<keyword evidence="18" id="KW-1185">Reference proteome</keyword>
<dbReference type="GeneTree" id="ENSGT00940000161118"/>
<keyword evidence="9 14" id="KW-0675">Receptor</keyword>
<dbReference type="SMART" id="SM00399">
    <property type="entry name" value="ZnF_C4"/>
    <property type="match status" value="1"/>
</dbReference>
<dbReference type="GO" id="GO:0000978">
    <property type="term" value="F:RNA polymerase II cis-regulatory region sequence-specific DNA binding"/>
    <property type="evidence" value="ECO:0007669"/>
    <property type="project" value="TreeGrafter"/>
</dbReference>
<organism evidence="17 18">
    <name type="scientific">Pygocentrus nattereri</name>
    <name type="common">Red-bellied piranha</name>
    <dbReference type="NCBI Taxonomy" id="42514"/>
    <lineage>
        <taxon>Eukaryota</taxon>
        <taxon>Metazoa</taxon>
        <taxon>Chordata</taxon>
        <taxon>Craniata</taxon>
        <taxon>Vertebrata</taxon>
        <taxon>Euteleostomi</taxon>
        <taxon>Actinopterygii</taxon>
        <taxon>Neopterygii</taxon>
        <taxon>Teleostei</taxon>
        <taxon>Ostariophysi</taxon>
        <taxon>Characiformes</taxon>
        <taxon>Characoidei</taxon>
        <taxon>Pygocentrus</taxon>
    </lineage>
</organism>
<evidence type="ECO:0000313" key="17">
    <source>
        <dbReference type="Ensembl" id="ENSPNAP00000074848.1"/>
    </source>
</evidence>
<reference evidence="17" key="3">
    <citation type="submission" date="2025-09" db="UniProtKB">
        <authorList>
            <consortium name="Ensembl"/>
        </authorList>
    </citation>
    <scope>IDENTIFICATION</scope>
</reference>
<evidence type="ECO:0000256" key="13">
    <source>
        <dbReference type="ARBA" id="ARBA00082649"/>
    </source>
</evidence>
<keyword evidence="5 14" id="KW-0805">Transcription regulation</keyword>
<keyword evidence="2 14" id="KW-0479">Metal-binding</keyword>
<evidence type="ECO:0000256" key="2">
    <source>
        <dbReference type="ARBA" id="ARBA00022723"/>
    </source>
</evidence>
<dbReference type="InterPro" id="IPR050234">
    <property type="entry name" value="Nuclear_hormone_rcpt_NR1"/>
</dbReference>
<evidence type="ECO:0000313" key="18">
    <source>
        <dbReference type="Proteomes" id="UP001501920"/>
    </source>
</evidence>
<dbReference type="InterPro" id="IPR000324">
    <property type="entry name" value="VitD_rcpt"/>
</dbReference>
<dbReference type="SUPFAM" id="SSF57716">
    <property type="entry name" value="Glucocorticoid receptor-like (DNA-binding domain)"/>
    <property type="match status" value="1"/>
</dbReference>
<dbReference type="CDD" id="cd07162">
    <property type="entry name" value="NR_DBD_PXR"/>
    <property type="match status" value="1"/>
</dbReference>
<evidence type="ECO:0000256" key="1">
    <source>
        <dbReference type="ARBA" id="ARBA00008092"/>
    </source>
</evidence>
<feature type="domain" description="NR LBD" evidence="16">
    <location>
        <begin position="139"/>
        <end position="424"/>
    </location>
</feature>
<evidence type="ECO:0000256" key="10">
    <source>
        <dbReference type="ARBA" id="ARBA00023242"/>
    </source>
</evidence>
<dbReference type="GO" id="GO:0005634">
    <property type="term" value="C:nucleus"/>
    <property type="evidence" value="ECO:0007669"/>
    <property type="project" value="UniProtKB-SubCell"/>
</dbReference>
<dbReference type="PROSITE" id="PS00031">
    <property type="entry name" value="NUCLEAR_REC_DBD_1"/>
    <property type="match status" value="1"/>
</dbReference>